<comment type="caution">
    <text evidence="2">The sequence shown here is derived from an EMBL/GenBank/DDBJ whole genome shotgun (WGS) entry which is preliminary data.</text>
</comment>
<dbReference type="InterPro" id="IPR036036">
    <property type="entry name" value="SOCS_box-like_dom_sf"/>
</dbReference>
<dbReference type="Pfam" id="PF07525">
    <property type="entry name" value="SOCS_box"/>
    <property type="match status" value="1"/>
</dbReference>
<reference evidence="2 3" key="1">
    <citation type="journal article" date="2019" name="Sci. Rep.">
        <title>Orb-weaving spider Araneus ventricosus genome elucidates the spidroin gene catalogue.</title>
        <authorList>
            <person name="Kono N."/>
            <person name="Nakamura H."/>
            <person name="Ohtoshi R."/>
            <person name="Moran D.A.P."/>
            <person name="Shinohara A."/>
            <person name="Yoshida Y."/>
            <person name="Fujiwara M."/>
            <person name="Mori M."/>
            <person name="Tomita M."/>
            <person name="Arakawa K."/>
        </authorList>
    </citation>
    <scope>NUCLEOTIDE SEQUENCE [LARGE SCALE GENOMIC DNA]</scope>
</reference>
<evidence type="ECO:0000313" key="3">
    <source>
        <dbReference type="Proteomes" id="UP000499080"/>
    </source>
</evidence>
<protein>
    <recommendedName>
        <fullName evidence="1">SOCS box domain-containing protein</fullName>
    </recommendedName>
</protein>
<dbReference type="SMART" id="SM00969">
    <property type="entry name" value="SOCS_box"/>
    <property type="match status" value="1"/>
</dbReference>
<dbReference type="OrthoDB" id="6436962at2759"/>
<feature type="domain" description="SOCS box" evidence="1">
    <location>
        <begin position="351"/>
        <end position="396"/>
    </location>
</feature>
<organism evidence="2 3">
    <name type="scientific">Araneus ventricosus</name>
    <name type="common">Orbweaver spider</name>
    <name type="synonym">Epeira ventricosa</name>
    <dbReference type="NCBI Taxonomy" id="182803"/>
    <lineage>
        <taxon>Eukaryota</taxon>
        <taxon>Metazoa</taxon>
        <taxon>Ecdysozoa</taxon>
        <taxon>Arthropoda</taxon>
        <taxon>Chelicerata</taxon>
        <taxon>Arachnida</taxon>
        <taxon>Araneae</taxon>
        <taxon>Araneomorphae</taxon>
        <taxon>Entelegynae</taxon>
        <taxon>Araneoidea</taxon>
        <taxon>Araneidae</taxon>
        <taxon>Araneus</taxon>
    </lineage>
</organism>
<dbReference type="InterPro" id="IPR001496">
    <property type="entry name" value="SOCS_box"/>
</dbReference>
<dbReference type="Proteomes" id="UP000499080">
    <property type="component" value="Unassembled WGS sequence"/>
</dbReference>
<name>A0A4Y2QK71_ARAVE</name>
<proteinExistence type="predicted"/>
<dbReference type="PROSITE" id="PS50225">
    <property type="entry name" value="SOCS"/>
    <property type="match status" value="1"/>
</dbReference>
<accession>A0A4Y2QK71</accession>
<keyword evidence="3" id="KW-1185">Reference proteome</keyword>
<gene>
    <name evidence="2" type="ORF">AVEN_17804_1</name>
</gene>
<dbReference type="GO" id="GO:0035556">
    <property type="term" value="P:intracellular signal transduction"/>
    <property type="evidence" value="ECO:0007669"/>
    <property type="project" value="InterPro"/>
</dbReference>
<dbReference type="EMBL" id="BGPR01014089">
    <property type="protein sequence ID" value="GBN63675.1"/>
    <property type="molecule type" value="Genomic_DNA"/>
</dbReference>
<evidence type="ECO:0000313" key="2">
    <source>
        <dbReference type="EMBL" id="GBN63675.1"/>
    </source>
</evidence>
<sequence>MEVFAIETFQNNTDGFTSFLNYRKVQLRTAKEVAELSFIVQDSISHLDLELCQFRAERWKDFTPSSNVLCSLHLEWPKEKDWSLKKVPHLKNMRCHRRILHRTQISIAENFYIGLLYQFIDYACKHSVHSEKILKWFIKFGATGKCDFHKLPENITNHFFECMHSRFTDLEFVKECFRKLPLVCWLFCSKKPGIASDLFYQVNRAGRKVPYVRRMIIQCVLHLSFIYTEDVLKFKNDPMVDRRILSHLPTLIFGIRPSLPVHLNKNLDRLSPKRRTMMLHLFWVYLNLEKVKPATLNAATKSLRLLWNAVPDPFLCFDEIWDVSTGILEENEIGDICDLYSTAAGEFNTYREPRSLQHYSRTTIRKILWKNKHWLPDGVEQTGLPRHLKAYLNLEI</sequence>
<evidence type="ECO:0000259" key="1">
    <source>
        <dbReference type="PROSITE" id="PS50225"/>
    </source>
</evidence>
<dbReference type="AlphaFoldDB" id="A0A4Y2QK71"/>
<dbReference type="SUPFAM" id="SSF158235">
    <property type="entry name" value="SOCS box-like"/>
    <property type="match status" value="1"/>
</dbReference>